<protein>
    <submittedName>
        <fullName evidence="1">Uncharacterized protein</fullName>
    </submittedName>
</protein>
<reference evidence="1" key="1">
    <citation type="submission" date="2014-11" db="EMBL/GenBank/DDBJ databases">
        <authorList>
            <person name="Amaro Gonzalez C."/>
        </authorList>
    </citation>
    <scope>NUCLEOTIDE SEQUENCE</scope>
</reference>
<dbReference type="AlphaFoldDB" id="A0A0E9TZV7"/>
<evidence type="ECO:0000313" key="1">
    <source>
        <dbReference type="EMBL" id="JAH59017.1"/>
    </source>
</evidence>
<name>A0A0E9TZV7_ANGAN</name>
<proteinExistence type="predicted"/>
<reference evidence="1" key="2">
    <citation type="journal article" date="2015" name="Fish Shellfish Immunol.">
        <title>Early steps in the European eel (Anguilla anguilla)-Vibrio vulnificus interaction in the gills: Role of the RtxA13 toxin.</title>
        <authorList>
            <person name="Callol A."/>
            <person name="Pajuelo D."/>
            <person name="Ebbesson L."/>
            <person name="Teles M."/>
            <person name="MacKenzie S."/>
            <person name="Amaro C."/>
        </authorList>
    </citation>
    <scope>NUCLEOTIDE SEQUENCE</scope>
</reference>
<accession>A0A0E9TZV7</accession>
<organism evidence="1">
    <name type="scientific">Anguilla anguilla</name>
    <name type="common">European freshwater eel</name>
    <name type="synonym">Muraena anguilla</name>
    <dbReference type="NCBI Taxonomy" id="7936"/>
    <lineage>
        <taxon>Eukaryota</taxon>
        <taxon>Metazoa</taxon>
        <taxon>Chordata</taxon>
        <taxon>Craniata</taxon>
        <taxon>Vertebrata</taxon>
        <taxon>Euteleostomi</taxon>
        <taxon>Actinopterygii</taxon>
        <taxon>Neopterygii</taxon>
        <taxon>Teleostei</taxon>
        <taxon>Anguilliformes</taxon>
        <taxon>Anguillidae</taxon>
        <taxon>Anguilla</taxon>
    </lineage>
</organism>
<dbReference type="EMBL" id="GBXM01049560">
    <property type="protein sequence ID" value="JAH59017.1"/>
    <property type="molecule type" value="Transcribed_RNA"/>
</dbReference>
<sequence length="38" mass="4392">MKLGFSYLQTLCFSQRNLGMSHKNFTLRQLTASKNAQQ</sequence>